<dbReference type="AlphaFoldDB" id="A0A0C2NJ07"/>
<protein>
    <submittedName>
        <fullName evidence="1">Uncharacterized protein</fullName>
    </submittedName>
</protein>
<keyword evidence="2" id="KW-1185">Reference proteome</keyword>
<gene>
    <name evidence="1" type="ORF">RF11_04155</name>
</gene>
<organism evidence="1 2">
    <name type="scientific">Thelohanellus kitauei</name>
    <name type="common">Myxosporean</name>
    <dbReference type="NCBI Taxonomy" id="669202"/>
    <lineage>
        <taxon>Eukaryota</taxon>
        <taxon>Metazoa</taxon>
        <taxon>Cnidaria</taxon>
        <taxon>Myxozoa</taxon>
        <taxon>Myxosporea</taxon>
        <taxon>Bivalvulida</taxon>
        <taxon>Platysporina</taxon>
        <taxon>Myxobolidae</taxon>
        <taxon>Thelohanellus</taxon>
    </lineage>
</organism>
<sequence>MNPIEKMLSKWKGEIRNMRSENSEELYQNITAASSLITSSDCSGYYRVDSEIMLKNYLTCSRTNDIFLFSGTPFDYSQLQLSAHPRDWERELNRSPHGNGTETLRAVNRSVHLTGDDCIPIVCYLSKLPSGYTVILYTEFAEHFLVSYLNYDLGKLKKHNDTFNGLQIDLCRLLSNIDNELHPKTSYQAFPVDRLLK</sequence>
<reference evidence="1 2" key="1">
    <citation type="journal article" date="2014" name="Genome Biol. Evol.">
        <title>The genome of the myxosporean Thelohanellus kitauei shows adaptations to nutrient acquisition within its fish host.</title>
        <authorList>
            <person name="Yang Y."/>
            <person name="Xiong J."/>
            <person name="Zhou Z."/>
            <person name="Huo F."/>
            <person name="Miao W."/>
            <person name="Ran C."/>
            <person name="Liu Y."/>
            <person name="Zhang J."/>
            <person name="Feng J."/>
            <person name="Wang M."/>
            <person name="Wang M."/>
            <person name="Wang L."/>
            <person name="Yao B."/>
        </authorList>
    </citation>
    <scope>NUCLEOTIDE SEQUENCE [LARGE SCALE GENOMIC DNA]</scope>
    <source>
        <strain evidence="1">Wuqing</strain>
    </source>
</reference>
<evidence type="ECO:0000313" key="1">
    <source>
        <dbReference type="EMBL" id="KII74012.1"/>
    </source>
</evidence>
<comment type="caution">
    <text evidence="1">The sequence shown here is derived from an EMBL/GenBank/DDBJ whole genome shotgun (WGS) entry which is preliminary data.</text>
</comment>
<accession>A0A0C2NJ07</accession>
<evidence type="ECO:0000313" key="2">
    <source>
        <dbReference type="Proteomes" id="UP000031668"/>
    </source>
</evidence>
<dbReference type="Proteomes" id="UP000031668">
    <property type="component" value="Unassembled WGS sequence"/>
</dbReference>
<proteinExistence type="predicted"/>
<name>A0A0C2NJ07_THEKT</name>
<dbReference type="EMBL" id="JWZT01000570">
    <property type="protein sequence ID" value="KII74012.1"/>
    <property type="molecule type" value="Genomic_DNA"/>
</dbReference>